<feature type="domain" description="IPT/TIG" evidence="2">
    <location>
        <begin position="303"/>
        <end position="390"/>
    </location>
</feature>
<organism evidence="3 4">
    <name type="scientific">Streptomyces gelaticus</name>
    <dbReference type="NCBI Taxonomy" id="285446"/>
    <lineage>
        <taxon>Bacteria</taxon>
        <taxon>Bacillati</taxon>
        <taxon>Actinomycetota</taxon>
        <taxon>Actinomycetes</taxon>
        <taxon>Kitasatosporales</taxon>
        <taxon>Streptomycetaceae</taxon>
        <taxon>Streptomyces</taxon>
    </lineage>
</organism>
<dbReference type="Proteomes" id="UP000660675">
    <property type="component" value="Unassembled WGS sequence"/>
</dbReference>
<dbReference type="Pfam" id="PF01833">
    <property type="entry name" value="TIG"/>
    <property type="match status" value="3"/>
</dbReference>
<dbReference type="NCBIfam" id="TIGR02276">
    <property type="entry name" value="beta_rpt_yvtn"/>
    <property type="match status" value="4"/>
</dbReference>
<proteinExistence type="predicted"/>
<dbReference type="InterPro" id="IPR015943">
    <property type="entry name" value="WD40/YVTN_repeat-like_dom_sf"/>
</dbReference>
<dbReference type="PANTHER" id="PTHR47197">
    <property type="entry name" value="PROTEIN NIRF"/>
    <property type="match status" value="1"/>
</dbReference>
<evidence type="ECO:0000256" key="1">
    <source>
        <dbReference type="ARBA" id="ARBA00022729"/>
    </source>
</evidence>
<dbReference type="Pfam" id="PF10282">
    <property type="entry name" value="Lactonase"/>
    <property type="match status" value="1"/>
</dbReference>
<dbReference type="SUPFAM" id="SSF81296">
    <property type="entry name" value="E set domains"/>
    <property type="match status" value="3"/>
</dbReference>
<dbReference type="InterPro" id="IPR051200">
    <property type="entry name" value="Host-pathogen_enzymatic-act"/>
</dbReference>
<dbReference type="PANTHER" id="PTHR47197:SF3">
    <property type="entry name" value="DIHYDRO-HEME D1 DEHYDROGENASE"/>
    <property type="match status" value="1"/>
</dbReference>
<dbReference type="InterPro" id="IPR011048">
    <property type="entry name" value="Haem_d1_sf"/>
</dbReference>
<dbReference type="InterPro" id="IPR002909">
    <property type="entry name" value="IPT_dom"/>
</dbReference>
<keyword evidence="4" id="KW-1185">Reference proteome</keyword>
<dbReference type="Gene3D" id="2.130.10.10">
    <property type="entry name" value="YVTN repeat-like/Quinoprotein amine dehydrogenase"/>
    <property type="match status" value="2"/>
</dbReference>
<feature type="domain" description="IPT/TIG" evidence="2">
    <location>
        <begin position="392"/>
        <end position="473"/>
    </location>
</feature>
<evidence type="ECO:0000313" key="4">
    <source>
        <dbReference type="Proteomes" id="UP000660675"/>
    </source>
</evidence>
<dbReference type="RefSeq" id="WP_189547488.1">
    <property type="nucleotide sequence ID" value="NZ_BMTF01000029.1"/>
</dbReference>
<reference evidence="4" key="1">
    <citation type="journal article" date="2019" name="Int. J. Syst. Evol. Microbiol.">
        <title>The Global Catalogue of Microorganisms (GCM) 10K type strain sequencing project: providing services to taxonomists for standard genome sequencing and annotation.</title>
        <authorList>
            <consortium name="The Broad Institute Genomics Platform"/>
            <consortium name="The Broad Institute Genome Sequencing Center for Infectious Disease"/>
            <person name="Wu L."/>
            <person name="Ma J."/>
        </authorList>
    </citation>
    <scope>NUCLEOTIDE SEQUENCE [LARGE SCALE GENOMIC DNA]</scope>
    <source>
        <strain evidence="4">JCM 4376</strain>
    </source>
</reference>
<gene>
    <name evidence="3" type="ORF">GCM10015535_60900</name>
</gene>
<evidence type="ECO:0000313" key="3">
    <source>
        <dbReference type="EMBL" id="GGV94791.1"/>
    </source>
</evidence>
<dbReference type="Pfam" id="PF21783">
    <property type="entry name" value="YNCE"/>
    <property type="match status" value="1"/>
</dbReference>
<protein>
    <recommendedName>
        <fullName evidence="2">IPT/TIG domain-containing protein</fullName>
    </recommendedName>
</protein>
<name>A0ABQ2W7Q0_9ACTN</name>
<evidence type="ECO:0000259" key="2">
    <source>
        <dbReference type="SMART" id="SM00429"/>
    </source>
</evidence>
<dbReference type="InterPro" id="IPR014756">
    <property type="entry name" value="Ig_E-set"/>
</dbReference>
<comment type="caution">
    <text evidence="3">The sequence shown here is derived from an EMBL/GenBank/DDBJ whole genome shotgun (WGS) entry which is preliminary data.</text>
</comment>
<dbReference type="InterPro" id="IPR048433">
    <property type="entry name" value="YNCE-like_beta-prop"/>
</dbReference>
<dbReference type="InterPro" id="IPR019405">
    <property type="entry name" value="Lactonase_7-beta_prop"/>
</dbReference>
<feature type="domain" description="IPT/TIG" evidence="2">
    <location>
        <begin position="475"/>
        <end position="559"/>
    </location>
</feature>
<accession>A0ABQ2W7Q0</accession>
<dbReference type="EMBL" id="BMTF01000029">
    <property type="protein sequence ID" value="GGV94791.1"/>
    <property type="molecule type" value="Genomic_DNA"/>
</dbReference>
<dbReference type="CDD" id="cd00102">
    <property type="entry name" value="IPT"/>
    <property type="match status" value="3"/>
</dbReference>
<dbReference type="CDD" id="cd05819">
    <property type="entry name" value="NHL"/>
    <property type="match status" value="1"/>
</dbReference>
<dbReference type="SMART" id="SM00429">
    <property type="entry name" value="IPT"/>
    <property type="match status" value="3"/>
</dbReference>
<dbReference type="Gene3D" id="2.60.40.10">
    <property type="entry name" value="Immunoglobulins"/>
    <property type="match status" value="3"/>
</dbReference>
<sequence>MSALKGPSAVQQFGSPPSGAMAAVDTIPVGPGPRSIAIRPDGLRAYVTNSGADTLSVIDTAAGAATTIGVGAGPWDVTITPDGHFVYVTEPGSGTVRIVSTATDTLIGTVGGLTAPRGLAVTPDGARLYVANSGTNKVSVISTATNTVTGTITVGNSPESIAIRPDGLRAYVTNSADGTVSVINTLSNTVAATVTGFNVPQGVAVTPDGAHVYVANSGAHTVSVISTATNTVTDTITVATSPVHLTVSPDGTLVYATMPAAGSVTVINPSSNNVTETRPGFVEPHEVATTPDGGYVYVVDHGDNTVSIQRRPASISPNRGTRGGGTAVTIKGRGFLGTTAVLFGIRQAKSFAVVSDTTLTAITPSAIRSAVPITVTARGGTAIIGHYFYRRQPVVNQISSSLGSMNGGNVLTLTGSRFIGVKYVWFGTVMAVATVLSDTQLTVTVPPSPLARSVPVYAVNPGGVSTSLSYTYVGAPTITSISPTSGPRTGSRVVNINGTFLSQVNSVIFGGIPALSFKVMSAVKVQSVTPARATAGPVAVVVTTSTGASATSPVPYTYT</sequence>
<keyword evidence="1" id="KW-0732">Signal</keyword>
<dbReference type="InterPro" id="IPR013783">
    <property type="entry name" value="Ig-like_fold"/>
</dbReference>
<dbReference type="SUPFAM" id="SSF51004">
    <property type="entry name" value="C-terminal (heme d1) domain of cytochrome cd1-nitrite reductase"/>
    <property type="match status" value="2"/>
</dbReference>
<dbReference type="InterPro" id="IPR011964">
    <property type="entry name" value="YVTN_b-propeller_repeat"/>
</dbReference>